<protein>
    <submittedName>
        <fullName evidence="1">Uncharacterized protein</fullName>
    </submittedName>
</protein>
<dbReference type="EMBL" id="BMAO01014026">
    <property type="protein sequence ID" value="GFQ92452.1"/>
    <property type="molecule type" value="Genomic_DNA"/>
</dbReference>
<gene>
    <name evidence="1" type="ORF">TNCT_321301</name>
</gene>
<comment type="caution">
    <text evidence="1">The sequence shown here is derived from an EMBL/GenBank/DDBJ whole genome shotgun (WGS) entry which is preliminary data.</text>
</comment>
<accession>A0A8X6FYV0</accession>
<dbReference type="OrthoDB" id="10407281at2759"/>
<organism evidence="1 2">
    <name type="scientific">Trichonephila clavata</name>
    <name type="common">Joro spider</name>
    <name type="synonym">Nephila clavata</name>
    <dbReference type="NCBI Taxonomy" id="2740835"/>
    <lineage>
        <taxon>Eukaryota</taxon>
        <taxon>Metazoa</taxon>
        <taxon>Ecdysozoa</taxon>
        <taxon>Arthropoda</taxon>
        <taxon>Chelicerata</taxon>
        <taxon>Arachnida</taxon>
        <taxon>Araneae</taxon>
        <taxon>Araneomorphae</taxon>
        <taxon>Entelegynae</taxon>
        <taxon>Araneoidea</taxon>
        <taxon>Nephilidae</taxon>
        <taxon>Trichonephila</taxon>
    </lineage>
</organism>
<evidence type="ECO:0000313" key="1">
    <source>
        <dbReference type="EMBL" id="GFQ92452.1"/>
    </source>
</evidence>
<name>A0A8X6FYV0_TRICU</name>
<proteinExistence type="predicted"/>
<reference evidence="1" key="1">
    <citation type="submission" date="2020-07" db="EMBL/GenBank/DDBJ databases">
        <title>Multicomponent nature underlies the extraordinary mechanical properties of spider dragline silk.</title>
        <authorList>
            <person name="Kono N."/>
            <person name="Nakamura H."/>
            <person name="Mori M."/>
            <person name="Yoshida Y."/>
            <person name="Ohtoshi R."/>
            <person name="Malay A.D."/>
            <person name="Moran D.A.P."/>
            <person name="Tomita M."/>
            <person name="Numata K."/>
            <person name="Arakawa K."/>
        </authorList>
    </citation>
    <scope>NUCLEOTIDE SEQUENCE</scope>
</reference>
<dbReference type="Proteomes" id="UP000887116">
    <property type="component" value="Unassembled WGS sequence"/>
</dbReference>
<sequence length="121" mass="13720">MASGTPELNFAKGIIGYALSNYSINTEFVLDGIFSNTNDYSPFTPEVKKCIGEFMNNNKEHFAQLYDISFDQATFAARSYNNGTKKAPFDTIGYITSLLRISRRNGRVSDDFWQQLLTFCK</sequence>
<keyword evidence="2" id="KW-1185">Reference proteome</keyword>
<dbReference type="AlphaFoldDB" id="A0A8X6FYV0"/>
<evidence type="ECO:0000313" key="2">
    <source>
        <dbReference type="Proteomes" id="UP000887116"/>
    </source>
</evidence>